<dbReference type="AlphaFoldDB" id="A0A2U1NMR9"/>
<dbReference type="SUPFAM" id="SSF53335">
    <property type="entry name" value="S-adenosyl-L-methionine-dependent methyltransferases"/>
    <property type="match status" value="1"/>
</dbReference>
<evidence type="ECO:0000256" key="4">
    <source>
        <dbReference type="ARBA" id="ARBA00022679"/>
    </source>
</evidence>
<keyword evidence="2" id="KW-0698">rRNA processing</keyword>
<dbReference type="SMART" id="SM01206">
    <property type="entry name" value="Fibrillarin"/>
    <property type="match status" value="1"/>
</dbReference>
<keyword evidence="7" id="KW-1185">Reference proteome</keyword>
<dbReference type="GO" id="GO:1990259">
    <property type="term" value="F:histone H2AQ104 methyltransferase activity"/>
    <property type="evidence" value="ECO:0007669"/>
    <property type="project" value="TreeGrafter"/>
</dbReference>
<evidence type="ECO:0000256" key="3">
    <source>
        <dbReference type="ARBA" id="ARBA00022603"/>
    </source>
</evidence>
<dbReference type="Gene3D" id="3.40.50.150">
    <property type="entry name" value="Vaccinia Virus protein VP39"/>
    <property type="match status" value="1"/>
</dbReference>
<dbReference type="GO" id="GO:0031428">
    <property type="term" value="C:box C/D methylation guide snoRNP complex"/>
    <property type="evidence" value="ECO:0007669"/>
    <property type="project" value="TreeGrafter"/>
</dbReference>
<keyword evidence="3" id="KW-0489">Methyltransferase</keyword>
<protein>
    <submittedName>
        <fullName evidence="6">Fibrillarin</fullName>
    </submittedName>
</protein>
<sequence>MKRRRSSRKSPVRTVVEPFTSFKKGFKHQGLYESIQGVEQKLLTKVPDLYTVEASGRLTSVPDRREWNPFESNFAAVIMGEVSNIGCWTNRNALFSNGARPGSRVLYLARDSSITVSHVSDLVGPAGIFYAVGYYDINLVTLSNERSNVVPIFEDPRIPARYEDRIRRVDVIISEEARDYKAEMIDANASMFLRRGGKFIMFMKALFEIPLVPDEIEFEREVEAPERLTFKIMHQVTLEPFKEHHACFIGAYRVRNH</sequence>
<dbReference type="STRING" id="35608.A0A2U1NMR9"/>
<dbReference type="GO" id="GO:0003723">
    <property type="term" value="F:RNA binding"/>
    <property type="evidence" value="ECO:0007669"/>
    <property type="project" value="UniProtKB-KW"/>
</dbReference>
<reference evidence="6 7" key="1">
    <citation type="journal article" date="2018" name="Mol. Plant">
        <title>The genome of Artemisia annua provides insight into the evolution of Asteraceae family and artemisinin biosynthesis.</title>
        <authorList>
            <person name="Shen Q."/>
            <person name="Zhang L."/>
            <person name="Liao Z."/>
            <person name="Wang S."/>
            <person name="Yan T."/>
            <person name="Shi P."/>
            <person name="Liu M."/>
            <person name="Fu X."/>
            <person name="Pan Q."/>
            <person name="Wang Y."/>
            <person name="Lv Z."/>
            <person name="Lu X."/>
            <person name="Zhang F."/>
            <person name="Jiang W."/>
            <person name="Ma Y."/>
            <person name="Chen M."/>
            <person name="Hao X."/>
            <person name="Li L."/>
            <person name="Tang Y."/>
            <person name="Lv G."/>
            <person name="Zhou Y."/>
            <person name="Sun X."/>
            <person name="Brodelius P.E."/>
            <person name="Rose J.K.C."/>
            <person name="Tang K."/>
        </authorList>
    </citation>
    <scope>NUCLEOTIDE SEQUENCE [LARGE SCALE GENOMIC DNA]</scope>
    <source>
        <strain evidence="7">cv. Huhao1</strain>
        <tissue evidence="6">Leaf</tissue>
    </source>
</reference>
<evidence type="ECO:0000313" key="6">
    <source>
        <dbReference type="EMBL" id="PWA74813.1"/>
    </source>
</evidence>
<dbReference type="InterPro" id="IPR029063">
    <property type="entry name" value="SAM-dependent_MTases_sf"/>
</dbReference>
<dbReference type="PANTHER" id="PTHR10335">
    <property type="entry name" value="RRNA 2-O-METHYLTRANSFERASE FIBRILLARIN"/>
    <property type="match status" value="1"/>
</dbReference>
<dbReference type="InterPro" id="IPR000692">
    <property type="entry name" value="Fibrillarin"/>
</dbReference>
<dbReference type="EMBL" id="PKPP01002506">
    <property type="protein sequence ID" value="PWA74813.1"/>
    <property type="molecule type" value="Genomic_DNA"/>
</dbReference>
<gene>
    <name evidence="6" type="ORF">CTI12_AA245760</name>
</gene>
<dbReference type="OrthoDB" id="1859733at2759"/>
<dbReference type="GO" id="GO:0032040">
    <property type="term" value="C:small-subunit processome"/>
    <property type="evidence" value="ECO:0007669"/>
    <property type="project" value="TreeGrafter"/>
</dbReference>
<organism evidence="6 7">
    <name type="scientific">Artemisia annua</name>
    <name type="common">Sweet wormwood</name>
    <dbReference type="NCBI Taxonomy" id="35608"/>
    <lineage>
        <taxon>Eukaryota</taxon>
        <taxon>Viridiplantae</taxon>
        <taxon>Streptophyta</taxon>
        <taxon>Embryophyta</taxon>
        <taxon>Tracheophyta</taxon>
        <taxon>Spermatophyta</taxon>
        <taxon>Magnoliopsida</taxon>
        <taxon>eudicotyledons</taxon>
        <taxon>Gunneridae</taxon>
        <taxon>Pentapetalae</taxon>
        <taxon>asterids</taxon>
        <taxon>campanulids</taxon>
        <taxon>Asterales</taxon>
        <taxon>Asteraceae</taxon>
        <taxon>Asteroideae</taxon>
        <taxon>Anthemideae</taxon>
        <taxon>Artemisiinae</taxon>
        <taxon>Artemisia</taxon>
    </lineage>
</organism>
<keyword evidence="5" id="KW-0694">RNA-binding</keyword>
<dbReference type="PRINTS" id="PR00052">
    <property type="entry name" value="FIBRILLARIN"/>
</dbReference>
<proteinExistence type="inferred from homology"/>
<comment type="caution">
    <text evidence="6">The sequence shown here is derived from an EMBL/GenBank/DDBJ whole genome shotgun (WGS) entry which is preliminary data.</text>
</comment>
<evidence type="ECO:0000256" key="5">
    <source>
        <dbReference type="ARBA" id="ARBA00022884"/>
    </source>
</evidence>
<evidence type="ECO:0000313" key="7">
    <source>
        <dbReference type="Proteomes" id="UP000245207"/>
    </source>
</evidence>
<keyword evidence="4" id="KW-0808">Transferase</keyword>
<name>A0A2U1NMR9_ARTAN</name>
<dbReference type="Proteomes" id="UP000245207">
    <property type="component" value="Unassembled WGS sequence"/>
</dbReference>
<dbReference type="PANTHER" id="PTHR10335:SF0">
    <property type="entry name" value="RRNA 2'-O-METHYLTRANSFERASE FIBRILLARIN 1-RELATED"/>
    <property type="match status" value="1"/>
</dbReference>
<evidence type="ECO:0000256" key="2">
    <source>
        <dbReference type="ARBA" id="ARBA00022552"/>
    </source>
</evidence>
<evidence type="ECO:0000256" key="1">
    <source>
        <dbReference type="ARBA" id="ARBA00010632"/>
    </source>
</evidence>
<dbReference type="GO" id="GO:0000494">
    <property type="term" value="P:box C/D sno(s)RNA 3'-end processing"/>
    <property type="evidence" value="ECO:0007669"/>
    <property type="project" value="TreeGrafter"/>
</dbReference>
<comment type="similarity">
    <text evidence="1">Belongs to the methyltransferase superfamily. Fibrillarin family.</text>
</comment>
<dbReference type="Pfam" id="PF01269">
    <property type="entry name" value="Fibrillarin"/>
    <property type="match status" value="1"/>
</dbReference>
<dbReference type="GO" id="GO:0008649">
    <property type="term" value="F:rRNA methyltransferase activity"/>
    <property type="evidence" value="ECO:0007669"/>
    <property type="project" value="TreeGrafter"/>
</dbReference>
<accession>A0A2U1NMR9</accession>